<dbReference type="InterPro" id="IPR014001">
    <property type="entry name" value="Helicase_ATP-bd"/>
</dbReference>
<evidence type="ECO:0000256" key="1">
    <source>
        <dbReference type="ARBA" id="ARBA00006847"/>
    </source>
</evidence>
<reference evidence="12" key="1">
    <citation type="journal article" date="2019" name="Int. J. Syst. Evol. Microbiol.">
        <title>The Global Catalogue of Microorganisms (GCM) 10K type strain sequencing project: providing services to taxonomists for standard genome sequencing and annotation.</title>
        <authorList>
            <consortium name="The Broad Institute Genomics Platform"/>
            <consortium name="The Broad Institute Genome Sequencing Center for Infectious Disease"/>
            <person name="Wu L."/>
            <person name="Ma J."/>
        </authorList>
    </citation>
    <scope>NUCLEOTIDE SEQUENCE [LARGE SCALE GENOMIC DNA]</scope>
    <source>
        <strain evidence="12">CCUG 48884</strain>
    </source>
</reference>
<evidence type="ECO:0000256" key="2">
    <source>
        <dbReference type="ARBA" id="ARBA00009046"/>
    </source>
</evidence>
<evidence type="ECO:0000256" key="7">
    <source>
        <dbReference type="ARBA" id="ARBA00022806"/>
    </source>
</evidence>
<proteinExistence type="inferred from homology"/>
<dbReference type="InterPro" id="IPR050547">
    <property type="entry name" value="DEAD_box_RNA_helicases"/>
</dbReference>
<evidence type="ECO:0000256" key="8">
    <source>
        <dbReference type="ARBA" id="ARBA00022840"/>
    </source>
</evidence>
<name>A0ABW3WA76_9RHOO</name>
<dbReference type="EMBL" id="JBHTMC010000007">
    <property type="protein sequence ID" value="MFD1262681.1"/>
    <property type="molecule type" value="Genomic_DNA"/>
</dbReference>
<evidence type="ECO:0000313" key="12">
    <source>
        <dbReference type="Proteomes" id="UP001597158"/>
    </source>
</evidence>
<dbReference type="Pfam" id="PF18019">
    <property type="entry name" value="Cas3_HD"/>
    <property type="match status" value="1"/>
</dbReference>
<evidence type="ECO:0000256" key="9">
    <source>
        <dbReference type="ARBA" id="ARBA00023118"/>
    </source>
</evidence>
<dbReference type="Proteomes" id="UP001597158">
    <property type="component" value="Unassembled WGS sequence"/>
</dbReference>
<dbReference type="CDD" id="cd09641">
    <property type="entry name" value="Cas3''_I"/>
    <property type="match status" value="1"/>
</dbReference>
<dbReference type="PROSITE" id="PS51643">
    <property type="entry name" value="HD_CAS3"/>
    <property type="match status" value="1"/>
</dbReference>
<dbReference type="NCBIfam" id="TIGR01596">
    <property type="entry name" value="cas3_HD"/>
    <property type="match status" value="1"/>
</dbReference>
<evidence type="ECO:0000313" key="11">
    <source>
        <dbReference type="EMBL" id="MFD1262681.1"/>
    </source>
</evidence>
<accession>A0ABW3WA76</accession>
<evidence type="ECO:0000256" key="4">
    <source>
        <dbReference type="ARBA" id="ARBA00022723"/>
    </source>
</evidence>
<protein>
    <submittedName>
        <fullName evidence="11">CRISPR-associated helicase Cas3</fullName>
    </submittedName>
</protein>
<dbReference type="Pfam" id="PF22590">
    <property type="entry name" value="Cas3-like_C_2"/>
    <property type="match status" value="1"/>
</dbReference>
<comment type="similarity">
    <text evidence="2">In the central section; belongs to the CRISPR-associated helicase Cas3 family.</text>
</comment>
<feature type="domain" description="HD Cas3-type" evidence="10">
    <location>
        <begin position="18"/>
        <end position="223"/>
    </location>
</feature>
<dbReference type="InterPro" id="IPR011545">
    <property type="entry name" value="DEAD/DEAH_box_helicase_dom"/>
</dbReference>
<dbReference type="InterPro" id="IPR038257">
    <property type="entry name" value="CRISPR-assoc_Cas3_HD_sf"/>
</dbReference>
<keyword evidence="9" id="KW-0051">Antiviral defense</keyword>
<evidence type="ECO:0000256" key="3">
    <source>
        <dbReference type="ARBA" id="ARBA00022722"/>
    </source>
</evidence>
<dbReference type="RefSeq" id="WP_277834603.1">
    <property type="nucleotide sequence ID" value="NZ_JARQZE010000015.1"/>
</dbReference>
<keyword evidence="6" id="KW-0378">Hydrolase</keyword>
<dbReference type="NCBIfam" id="TIGR01587">
    <property type="entry name" value="cas3_core"/>
    <property type="match status" value="1"/>
</dbReference>
<gene>
    <name evidence="11" type="primary">cas3</name>
    <name evidence="11" type="ORF">ACFQ4M_03740</name>
</gene>
<dbReference type="InterPro" id="IPR006474">
    <property type="entry name" value="Helicase_Cas3_CRISPR-ass_core"/>
</dbReference>
<keyword evidence="7" id="KW-0347">Helicase</keyword>
<dbReference type="PANTHER" id="PTHR47963:SF9">
    <property type="entry name" value="CRISPR-ASSOCIATED ENDONUCLEASE_HELICASE CAS3"/>
    <property type="match status" value="1"/>
</dbReference>
<dbReference type="SUPFAM" id="SSF52540">
    <property type="entry name" value="P-loop containing nucleoside triphosphate hydrolases"/>
    <property type="match status" value="1"/>
</dbReference>
<sequence>MSARHFGYWGKAQPSGTDSDGYHLLPYHCLDVAAVGIAFLKRSPALRALFARAVGLAADQPLYSWFAFILAMHDLGKFAESFQGQRADLVKSLRSREADPGKPYGVRHDALGWLIWDQHLKDRAIDQCWFGPDSEDVLDGIGWWVRASTGHHGLPPDSRGYWRHHFCPEDTSSVEDFLEELRTLFPLDGIKSAHAALGTEGFEARSRDLAWWFAGVTVLADWIGSNTLFFPYRAEAIPLREYWQGAQEQAETALEAVGVLPVPCRERSFAELFAEIARPSPLQAWAIDTPLTSAPQIHLLEDVTGAGKTEAAVVLAHRLMTSGCADGFFIALPTMATANAMYGRIAEVYSKLFEGNPSLVLAHGQRALVEAFADSVLPVGQDERDAAQQDDTATARCNAWLADHAKRALLAPAGVGTIDQVLLATLYSKHQSLRLLGLFRKVLVVDEVHACDAYMQRVLEAVLTFHAMAGGSVILLSATLPEHMKQGLFDAFARGRAADPLPRASSPDFPLVTSWHEGQENTVLRPIVAREAVCRDVAVRYVADEHEVLSAIRQALAQGKCVCWMRNTVSDVLAAHAHFENELDADHLIVFHARFVLQDRLDTEERILTHFGKSSTPAQRAGRLVIASQVAEQSLDADWDMVISDLAPIDRLIQRAGRLQRHPRRTDGARLTDPQAADQRGQPCLWVLGPAWSESPAANWYKQAFPKAAAVYPHHGHLWLTARALQQGRIAMPQDARALIEGVFGEDVELPPGLQANANQADGAYFSDLSVAQQNTIKRADGYIRGGIDWWSEAKTPTRLGEASMTVLLARWDGARVRPWAEHENPRHAWAYSSVKVAERLIAQRVPEADGAKEQLVKDAEALLPDKGKWSVVLALHNVDGEWMGEAEAPPADGRPGERRRWLYDKRRGLSMAESGTQP</sequence>
<dbReference type="Gene3D" id="3.40.50.300">
    <property type="entry name" value="P-loop containing nucleotide triphosphate hydrolases"/>
    <property type="match status" value="2"/>
</dbReference>
<evidence type="ECO:0000259" key="10">
    <source>
        <dbReference type="PROSITE" id="PS51643"/>
    </source>
</evidence>
<keyword evidence="4" id="KW-0479">Metal-binding</keyword>
<dbReference type="Gene3D" id="1.10.3210.30">
    <property type="match status" value="1"/>
</dbReference>
<dbReference type="Pfam" id="PF00270">
    <property type="entry name" value="DEAD"/>
    <property type="match status" value="1"/>
</dbReference>
<keyword evidence="8" id="KW-0067">ATP-binding</keyword>
<keyword evidence="3" id="KW-0540">Nuclease</keyword>
<dbReference type="InterPro" id="IPR027417">
    <property type="entry name" value="P-loop_NTPase"/>
</dbReference>
<evidence type="ECO:0000256" key="5">
    <source>
        <dbReference type="ARBA" id="ARBA00022741"/>
    </source>
</evidence>
<dbReference type="SMART" id="SM00487">
    <property type="entry name" value="DEXDc"/>
    <property type="match status" value="1"/>
</dbReference>
<keyword evidence="12" id="KW-1185">Reference proteome</keyword>
<dbReference type="InterPro" id="IPR054712">
    <property type="entry name" value="Cas3-like_dom"/>
</dbReference>
<organism evidence="11 12">
    <name type="scientific">Thauera mechernichensis</name>
    <dbReference type="NCBI Taxonomy" id="82788"/>
    <lineage>
        <taxon>Bacteria</taxon>
        <taxon>Pseudomonadati</taxon>
        <taxon>Pseudomonadota</taxon>
        <taxon>Betaproteobacteria</taxon>
        <taxon>Rhodocyclales</taxon>
        <taxon>Zoogloeaceae</taxon>
        <taxon>Thauera</taxon>
    </lineage>
</organism>
<evidence type="ECO:0000256" key="6">
    <source>
        <dbReference type="ARBA" id="ARBA00022801"/>
    </source>
</evidence>
<dbReference type="PANTHER" id="PTHR47963">
    <property type="entry name" value="DEAD-BOX ATP-DEPENDENT RNA HELICASE 47, MITOCHONDRIAL"/>
    <property type="match status" value="1"/>
</dbReference>
<dbReference type="InterPro" id="IPR006483">
    <property type="entry name" value="CRISPR-assoc_Cas3_HD"/>
</dbReference>
<comment type="caution">
    <text evidence="11">The sequence shown here is derived from an EMBL/GenBank/DDBJ whole genome shotgun (WGS) entry which is preliminary data.</text>
</comment>
<comment type="similarity">
    <text evidence="1">In the N-terminal section; belongs to the CRISPR-associated nuclease Cas3-HD family.</text>
</comment>
<keyword evidence="5" id="KW-0547">Nucleotide-binding</keyword>